<keyword evidence="3" id="KW-0804">Transcription</keyword>
<feature type="domain" description="Myb-like" evidence="5">
    <location>
        <begin position="277"/>
        <end position="317"/>
    </location>
</feature>
<sequence>MQTCKLKNGLDLKFVKQILNIKNSNNHDLREKFFFKMHINYVNFIIFSKTRPIFKSFYFIKNEFCSLTPVCYARNNKASKISNDKQKIDEISNNDNKKETDEISINDNNNKKALITTEKKPRNYYLWTEQDEQILLDAVEKHGTKWDFISKNCFQTIRTPGSVEKKWYLLKQKIKRTSYHNPWSSEEDEILKKGVMRYGVGQWSTISKLLPKRDDAQLFNRWNLLIKSKRGRWSEEEHKLVVKLVNKYGRNWAIISNLMNRPNNYIQNYYDHHVLNSKWTIEDKNMLHKALKEHGENWGEIMKYFPYRTLANVKSHFITAPSCNPNVNSGRWNDEEKQAFIEAYEKHGKKWKLVSEHVGRRSPIQCHQYWRNNFKDNKQ</sequence>
<evidence type="ECO:0000313" key="9">
    <source>
        <dbReference type="Proteomes" id="UP000266861"/>
    </source>
</evidence>
<keyword evidence="2" id="KW-0238">DNA-binding</keyword>
<evidence type="ECO:0000256" key="1">
    <source>
        <dbReference type="ARBA" id="ARBA00023015"/>
    </source>
</evidence>
<feature type="domain" description="Myb-like" evidence="5">
    <location>
        <begin position="127"/>
        <end position="167"/>
    </location>
</feature>
<dbReference type="GO" id="GO:0042795">
    <property type="term" value="P:snRNA transcription by RNA polymerase II"/>
    <property type="evidence" value="ECO:0007669"/>
    <property type="project" value="TreeGrafter"/>
</dbReference>
<proteinExistence type="predicted"/>
<evidence type="ECO:0000313" key="8">
    <source>
        <dbReference type="EMBL" id="RHZ79511.1"/>
    </source>
</evidence>
<feature type="domain" description="Myb-like" evidence="5">
    <location>
        <begin position="181"/>
        <end position="226"/>
    </location>
</feature>
<dbReference type="PROSITE" id="PS50090">
    <property type="entry name" value="MYB_LIKE"/>
    <property type="match status" value="5"/>
</dbReference>
<feature type="domain" description="Myb-like" evidence="5">
    <location>
        <begin position="229"/>
        <end position="274"/>
    </location>
</feature>
<keyword evidence="9" id="KW-1185">Reference proteome</keyword>
<feature type="domain" description="SANT" evidence="6">
    <location>
        <begin position="274"/>
        <end position="325"/>
    </location>
</feature>
<evidence type="ECO:0000256" key="2">
    <source>
        <dbReference type="ARBA" id="ARBA00023125"/>
    </source>
</evidence>
<dbReference type="PROSITE" id="PS51294">
    <property type="entry name" value="HTH_MYB"/>
    <property type="match status" value="4"/>
</dbReference>
<evidence type="ECO:0000259" key="5">
    <source>
        <dbReference type="PROSITE" id="PS50090"/>
    </source>
</evidence>
<dbReference type="OrthoDB" id="2143914at2759"/>
<accession>A0A397IU75</accession>
<dbReference type="STRING" id="1348612.A0A397IU75"/>
<dbReference type="InterPro" id="IPR017930">
    <property type="entry name" value="Myb_dom"/>
</dbReference>
<dbReference type="SMART" id="SM00717">
    <property type="entry name" value="SANT"/>
    <property type="match status" value="5"/>
</dbReference>
<dbReference type="Proteomes" id="UP000266861">
    <property type="component" value="Unassembled WGS sequence"/>
</dbReference>
<dbReference type="PROSITE" id="PS51293">
    <property type="entry name" value="SANT"/>
    <property type="match status" value="3"/>
</dbReference>
<dbReference type="EMBL" id="PQFF01000135">
    <property type="protein sequence ID" value="RHZ79511.1"/>
    <property type="molecule type" value="Genomic_DNA"/>
</dbReference>
<feature type="domain" description="Myb-like" evidence="5">
    <location>
        <begin position="324"/>
        <end position="374"/>
    </location>
</feature>
<dbReference type="PANTHER" id="PTHR46621:SF1">
    <property type="entry name" value="SNRNA-ACTIVATING PROTEIN COMPLEX SUBUNIT 4"/>
    <property type="match status" value="1"/>
</dbReference>
<keyword evidence="1" id="KW-0805">Transcription regulation</keyword>
<feature type="domain" description="SANT" evidence="6">
    <location>
        <begin position="127"/>
        <end position="175"/>
    </location>
</feature>
<feature type="domain" description="HTH myb-type" evidence="7">
    <location>
        <begin position="127"/>
        <end position="175"/>
    </location>
</feature>
<name>A0A397IU75_9GLOM</name>
<evidence type="ECO:0000259" key="6">
    <source>
        <dbReference type="PROSITE" id="PS51293"/>
    </source>
</evidence>
<feature type="domain" description="HTH myb-type" evidence="7">
    <location>
        <begin position="182"/>
        <end position="230"/>
    </location>
</feature>
<reference evidence="8 9" key="1">
    <citation type="submission" date="2018-08" db="EMBL/GenBank/DDBJ databases">
        <title>Genome and evolution of the arbuscular mycorrhizal fungus Diversispora epigaea (formerly Glomus versiforme) and its bacterial endosymbionts.</title>
        <authorList>
            <person name="Sun X."/>
            <person name="Fei Z."/>
            <person name="Harrison M."/>
        </authorList>
    </citation>
    <scope>NUCLEOTIDE SEQUENCE [LARGE SCALE GENOMIC DNA]</scope>
    <source>
        <strain evidence="8 9">IT104</strain>
    </source>
</reference>
<dbReference type="Gene3D" id="1.10.10.60">
    <property type="entry name" value="Homeodomain-like"/>
    <property type="match status" value="5"/>
</dbReference>
<dbReference type="CDD" id="cd00167">
    <property type="entry name" value="SANT"/>
    <property type="match status" value="5"/>
</dbReference>
<dbReference type="InterPro" id="IPR009057">
    <property type="entry name" value="Homeodomain-like_sf"/>
</dbReference>
<dbReference type="PANTHER" id="PTHR46621">
    <property type="entry name" value="SNRNA-ACTIVATING PROTEIN COMPLEX SUBUNIT 4"/>
    <property type="match status" value="1"/>
</dbReference>
<dbReference type="AlphaFoldDB" id="A0A397IU75"/>
<feature type="domain" description="HTH myb-type" evidence="7">
    <location>
        <begin position="324"/>
        <end position="378"/>
    </location>
</feature>
<dbReference type="GO" id="GO:0001006">
    <property type="term" value="F:RNA polymerase III type 3 promoter sequence-specific DNA binding"/>
    <property type="evidence" value="ECO:0007669"/>
    <property type="project" value="TreeGrafter"/>
</dbReference>
<dbReference type="InterPro" id="IPR001005">
    <property type="entry name" value="SANT/Myb"/>
</dbReference>
<dbReference type="GO" id="GO:0000978">
    <property type="term" value="F:RNA polymerase II cis-regulatory region sequence-specific DNA binding"/>
    <property type="evidence" value="ECO:0007669"/>
    <property type="project" value="TreeGrafter"/>
</dbReference>
<gene>
    <name evidence="8" type="ORF">Glove_144g111</name>
</gene>
<keyword evidence="4" id="KW-0539">Nucleus</keyword>
<dbReference type="InterPro" id="IPR051575">
    <property type="entry name" value="Myb-like_DNA-bd"/>
</dbReference>
<protein>
    <submittedName>
        <fullName evidence="8">Uncharacterized protein</fullName>
    </submittedName>
</protein>
<dbReference type="Pfam" id="PF00249">
    <property type="entry name" value="Myb_DNA-binding"/>
    <property type="match status" value="5"/>
</dbReference>
<feature type="domain" description="HTH myb-type" evidence="7">
    <location>
        <begin position="231"/>
        <end position="278"/>
    </location>
</feature>
<dbReference type="InterPro" id="IPR017884">
    <property type="entry name" value="SANT_dom"/>
</dbReference>
<comment type="caution">
    <text evidence="8">The sequence shown here is derived from an EMBL/GenBank/DDBJ whole genome shotgun (WGS) entry which is preliminary data.</text>
</comment>
<feature type="domain" description="SANT" evidence="6">
    <location>
        <begin position="327"/>
        <end position="378"/>
    </location>
</feature>
<dbReference type="GO" id="GO:0019185">
    <property type="term" value="C:snRNA-activating protein complex"/>
    <property type="evidence" value="ECO:0007669"/>
    <property type="project" value="TreeGrafter"/>
</dbReference>
<dbReference type="SUPFAM" id="SSF46689">
    <property type="entry name" value="Homeodomain-like"/>
    <property type="match status" value="4"/>
</dbReference>
<evidence type="ECO:0000256" key="4">
    <source>
        <dbReference type="ARBA" id="ARBA00023242"/>
    </source>
</evidence>
<dbReference type="GO" id="GO:0042796">
    <property type="term" value="P:snRNA transcription by RNA polymerase III"/>
    <property type="evidence" value="ECO:0007669"/>
    <property type="project" value="TreeGrafter"/>
</dbReference>
<organism evidence="8 9">
    <name type="scientific">Diversispora epigaea</name>
    <dbReference type="NCBI Taxonomy" id="1348612"/>
    <lineage>
        <taxon>Eukaryota</taxon>
        <taxon>Fungi</taxon>
        <taxon>Fungi incertae sedis</taxon>
        <taxon>Mucoromycota</taxon>
        <taxon>Glomeromycotina</taxon>
        <taxon>Glomeromycetes</taxon>
        <taxon>Diversisporales</taxon>
        <taxon>Diversisporaceae</taxon>
        <taxon>Diversispora</taxon>
    </lineage>
</organism>
<evidence type="ECO:0000259" key="7">
    <source>
        <dbReference type="PROSITE" id="PS51294"/>
    </source>
</evidence>
<evidence type="ECO:0000256" key="3">
    <source>
        <dbReference type="ARBA" id="ARBA00023163"/>
    </source>
</evidence>